<keyword evidence="1" id="KW-0175">Coiled coil</keyword>
<name>A0A367WR30_9PROT</name>
<dbReference type="InterPro" id="IPR005094">
    <property type="entry name" value="Endonuclease_MobA/VirD2"/>
</dbReference>
<feature type="compositionally biased region" description="Basic and acidic residues" evidence="2">
    <location>
        <begin position="456"/>
        <end position="491"/>
    </location>
</feature>
<feature type="coiled-coil region" evidence="1">
    <location>
        <begin position="262"/>
        <end position="349"/>
    </location>
</feature>
<comment type="caution">
    <text evidence="4">The sequence shown here is derived from an EMBL/GenBank/DDBJ whole genome shotgun (WGS) entry which is preliminary data.</text>
</comment>
<gene>
    <name evidence="4" type="ORF">TH25_21140</name>
</gene>
<sequence>MIPFASQRALGQDLATHLLNAQDNEQIELAHVRGSIARDLHGAFAEWELQAETLTNCRNYLYSLSINPDPAQNRLSREQYLDYIERIEKALGLEGQPRALVFHIKHDREHAHVVWSRIDAMQGKAVHLAFDHEKLMRVTRQFARDHGIELPDGYFKDREDLEKSGQLSLYEKHQQETTGLTKEQRVELVTELWRKSDSAKAFVQALGSHGYMLATGNRPYVLVDIYGDVNALPKLINDKQVRTKDVRAFLERDFPPESLPSIEEAKKLAADDRKSMEAFEKARADEQKADEVQAREAVRRKEVLEKLRATKRRQLAEKRKFEAAQKKERMELKRQHLAQAKRIRELRAKAKIGGLAAFLGRVTGMDKMIHKVRRLNDKRRFDKYKAAREKLAERQARAMAVLRERHRMQFADVKRQVRSVDKVEKRERRSRDVRRLKEARLKDRARKGVEHMQAIDMKRYDALRKPVPEKERELQTDRKKQRGRSLDDWRGGRTRLSQVFAEAADEFGQSRKGEGDGKSRDQELKRREEAARKRRRDRDHDR</sequence>
<evidence type="ECO:0000313" key="4">
    <source>
        <dbReference type="EMBL" id="RCK43659.1"/>
    </source>
</evidence>
<feature type="region of interest" description="Disordered" evidence="2">
    <location>
        <begin position="444"/>
        <end position="542"/>
    </location>
</feature>
<evidence type="ECO:0000313" key="5">
    <source>
        <dbReference type="Proteomes" id="UP000252517"/>
    </source>
</evidence>
<protein>
    <recommendedName>
        <fullName evidence="3">MobA/VirD2-like nuclease domain-containing protein</fullName>
    </recommendedName>
</protein>
<dbReference type="RefSeq" id="WP_114090118.1">
    <property type="nucleotide sequence ID" value="NZ_JPWH01000024.1"/>
</dbReference>
<reference evidence="4 5" key="1">
    <citation type="submission" date="2014-07" db="EMBL/GenBank/DDBJ databases">
        <title>Draft genome sequence of Thalassospira profundimaris S25-3-2.</title>
        <authorList>
            <person name="Lai Q."/>
            <person name="Shao Z."/>
        </authorList>
    </citation>
    <scope>NUCLEOTIDE SEQUENCE [LARGE SCALE GENOMIC DNA]</scope>
    <source>
        <strain evidence="4 5">S25-3-2</strain>
    </source>
</reference>
<dbReference type="AlphaFoldDB" id="A0A367WR30"/>
<feature type="compositionally biased region" description="Basic residues" evidence="2">
    <location>
        <begin position="532"/>
        <end position="542"/>
    </location>
</feature>
<evidence type="ECO:0000256" key="1">
    <source>
        <dbReference type="SAM" id="Coils"/>
    </source>
</evidence>
<organism evidence="4 5">
    <name type="scientific">Thalassospira profundimaris</name>
    <dbReference type="NCBI Taxonomy" id="502049"/>
    <lineage>
        <taxon>Bacteria</taxon>
        <taxon>Pseudomonadati</taxon>
        <taxon>Pseudomonadota</taxon>
        <taxon>Alphaproteobacteria</taxon>
        <taxon>Rhodospirillales</taxon>
        <taxon>Thalassospiraceae</taxon>
        <taxon>Thalassospira</taxon>
    </lineage>
</organism>
<feature type="domain" description="MobA/VirD2-like nuclease" evidence="3">
    <location>
        <begin position="25"/>
        <end position="148"/>
    </location>
</feature>
<evidence type="ECO:0000256" key="2">
    <source>
        <dbReference type="SAM" id="MobiDB-lite"/>
    </source>
</evidence>
<dbReference type="Proteomes" id="UP000252517">
    <property type="component" value="Unassembled WGS sequence"/>
</dbReference>
<dbReference type="EMBL" id="JPWH01000024">
    <property type="protein sequence ID" value="RCK43659.1"/>
    <property type="molecule type" value="Genomic_DNA"/>
</dbReference>
<dbReference type="Pfam" id="PF03432">
    <property type="entry name" value="Relaxase"/>
    <property type="match status" value="1"/>
</dbReference>
<proteinExistence type="predicted"/>
<dbReference type="OrthoDB" id="1826980at2"/>
<feature type="compositionally biased region" description="Basic and acidic residues" evidence="2">
    <location>
        <begin position="508"/>
        <end position="531"/>
    </location>
</feature>
<accession>A0A367WR30</accession>
<evidence type="ECO:0000259" key="3">
    <source>
        <dbReference type="Pfam" id="PF03432"/>
    </source>
</evidence>